<sequence>MLKAVKFGSHIKEIRIHLCPTGRASKGIRDFIEKNYVTIKSSNPNSPILIRECSGVQPRLWARYEYGEENSVSLTDLSDSDVAKKFEALIK</sequence>
<dbReference type="Pfam" id="PF05047">
    <property type="entry name" value="L51_S25_CI-B8"/>
    <property type="match status" value="1"/>
</dbReference>
<dbReference type="GO" id="GO:0005743">
    <property type="term" value="C:mitochondrial inner membrane"/>
    <property type="evidence" value="ECO:0007669"/>
    <property type="project" value="UniProtKB-SubCell"/>
</dbReference>
<evidence type="ECO:0000256" key="1">
    <source>
        <dbReference type="ARBA" id="ARBA00003195"/>
    </source>
</evidence>
<dbReference type="Proteomes" id="UP001353858">
    <property type="component" value="Unassembled WGS sequence"/>
</dbReference>
<comment type="function">
    <text evidence="1">Accessory subunit of the mitochondrial membrane respiratory chain NADH dehydrogenase (Complex I), that is believed not to be involved in catalysis. Complex I functions in the transfer of electrons from NADH to the respiratory chain. The immediate electron acceptor for the enzyme is believed to be ubiquinone.</text>
</comment>
<keyword evidence="5" id="KW-0813">Transport</keyword>
<organism evidence="15 16">
    <name type="scientific">Aquatica leii</name>
    <dbReference type="NCBI Taxonomy" id="1421715"/>
    <lineage>
        <taxon>Eukaryota</taxon>
        <taxon>Metazoa</taxon>
        <taxon>Ecdysozoa</taxon>
        <taxon>Arthropoda</taxon>
        <taxon>Hexapoda</taxon>
        <taxon>Insecta</taxon>
        <taxon>Pterygota</taxon>
        <taxon>Neoptera</taxon>
        <taxon>Endopterygota</taxon>
        <taxon>Coleoptera</taxon>
        <taxon>Polyphaga</taxon>
        <taxon>Elateriformia</taxon>
        <taxon>Elateroidea</taxon>
        <taxon>Lampyridae</taxon>
        <taxon>Luciolinae</taxon>
        <taxon>Aquatica</taxon>
    </lineage>
</organism>
<keyword evidence="7" id="KW-0999">Mitochondrion inner membrane</keyword>
<keyword evidence="9" id="KW-0496">Mitochondrion</keyword>
<evidence type="ECO:0000256" key="8">
    <source>
        <dbReference type="ARBA" id="ARBA00022982"/>
    </source>
</evidence>
<dbReference type="EMBL" id="JARPUR010000003">
    <property type="protein sequence ID" value="KAK4880530.1"/>
    <property type="molecule type" value="Genomic_DNA"/>
</dbReference>
<dbReference type="PANTHER" id="PTHR12878">
    <property type="entry name" value="NADH-UBIQUINONE OXIDOREDUCTASE B8 SUBUNIT"/>
    <property type="match status" value="1"/>
</dbReference>
<keyword evidence="10" id="KW-0472">Membrane</keyword>
<keyword evidence="8" id="KW-0249">Electron transport</keyword>
<keyword evidence="6" id="KW-0679">Respiratory chain</keyword>
<evidence type="ECO:0000256" key="2">
    <source>
        <dbReference type="ARBA" id="ARBA00004443"/>
    </source>
</evidence>
<keyword evidence="16" id="KW-1185">Reference proteome</keyword>
<dbReference type="AlphaFoldDB" id="A0AAN7SRF9"/>
<dbReference type="InterPro" id="IPR036249">
    <property type="entry name" value="Thioredoxin-like_sf"/>
</dbReference>
<evidence type="ECO:0000256" key="3">
    <source>
        <dbReference type="ARBA" id="ARBA00008939"/>
    </source>
</evidence>
<comment type="subcellular location">
    <subcellularLocation>
        <location evidence="2">Mitochondrion inner membrane</location>
        <topology evidence="2">Peripheral membrane protein</topology>
        <orientation evidence="2">Matrix side</orientation>
    </subcellularLocation>
</comment>
<evidence type="ECO:0000256" key="12">
    <source>
        <dbReference type="ARBA" id="ARBA00032513"/>
    </source>
</evidence>
<comment type="caution">
    <text evidence="15">The sequence shown here is derived from an EMBL/GenBank/DDBJ whole genome shotgun (WGS) entry which is preliminary data.</text>
</comment>
<evidence type="ECO:0000256" key="7">
    <source>
        <dbReference type="ARBA" id="ARBA00022792"/>
    </source>
</evidence>
<evidence type="ECO:0000259" key="14">
    <source>
        <dbReference type="SMART" id="SM00916"/>
    </source>
</evidence>
<dbReference type="InterPro" id="IPR016464">
    <property type="entry name" value="NADH_Ub_cplx-1_asu_su-2"/>
</dbReference>
<evidence type="ECO:0000256" key="10">
    <source>
        <dbReference type="ARBA" id="ARBA00023136"/>
    </source>
</evidence>
<evidence type="ECO:0000256" key="4">
    <source>
        <dbReference type="ARBA" id="ARBA00016394"/>
    </source>
</evidence>
<evidence type="ECO:0000256" key="6">
    <source>
        <dbReference type="ARBA" id="ARBA00022660"/>
    </source>
</evidence>
<dbReference type="InterPro" id="IPR007741">
    <property type="entry name" value="Ribosomal_mL43/mS25/NADH_DH"/>
</dbReference>
<proteinExistence type="inferred from homology"/>
<dbReference type="PIRSF" id="PIRSF005822">
    <property type="entry name" value="NDUA2"/>
    <property type="match status" value="1"/>
</dbReference>
<dbReference type="Gene3D" id="3.40.30.10">
    <property type="entry name" value="Glutaredoxin"/>
    <property type="match status" value="1"/>
</dbReference>
<evidence type="ECO:0000256" key="13">
    <source>
        <dbReference type="PIRSR" id="PIRSR005822-1"/>
    </source>
</evidence>
<feature type="disulfide bond" description="Redox-active" evidence="13">
    <location>
        <begin position="19"/>
        <end position="53"/>
    </location>
</feature>
<comment type="similarity">
    <text evidence="3">Belongs to the complex I NDUFA2 subunit family.</text>
</comment>
<accession>A0AAN7SRF9</accession>
<gene>
    <name evidence="15" type="ORF">RN001_008676</name>
</gene>
<evidence type="ECO:0000313" key="15">
    <source>
        <dbReference type="EMBL" id="KAK4880530.1"/>
    </source>
</evidence>
<keyword evidence="13" id="KW-1015">Disulfide bond</keyword>
<name>A0AAN7SRF9_9COLE</name>
<evidence type="ECO:0000313" key="16">
    <source>
        <dbReference type="Proteomes" id="UP001353858"/>
    </source>
</evidence>
<dbReference type="SMART" id="SM00916">
    <property type="entry name" value="L51_S25_CI-B8"/>
    <property type="match status" value="1"/>
</dbReference>
<evidence type="ECO:0000256" key="9">
    <source>
        <dbReference type="ARBA" id="ARBA00023128"/>
    </source>
</evidence>
<evidence type="ECO:0000256" key="11">
    <source>
        <dbReference type="ARBA" id="ARBA00031441"/>
    </source>
</evidence>
<feature type="domain" description="Ribosomal protein/NADH dehydrogenase" evidence="14">
    <location>
        <begin position="20"/>
        <end position="91"/>
    </location>
</feature>
<protein>
    <recommendedName>
        <fullName evidence="4">NADH dehydrogenase [ubiquinone] 1 alpha subcomplex subunit 2</fullName>
    </recommendedName>
    <alternativeName>
        <fullName evidence="11">Complex I-B8</fullName>
    </alternativeName>
    <alternativeName>
        <fullName evidence="12">NADH-ubiquinone oxidoreductase B8 subunit</fullName>
    </alternativeName>
</protein>
<evidence type="ECO:0000256" key="5">
    <source>
        <dbReference type="ARBA" id="ARBA00022448"/>
    </source>
</evidence>
<dbReference type="PANTHER" id="PTHR12878:SF0">
    <property type="entry name" value="NADH DEHYDROGENASE [UBIQUINONE] 1 ALPHA SUBCOMPLEX SUBUNIT 2"/>
    <property type="match status" value="1"/>
</dbReference>
<reference evidence="16" key="1">
    <citation type="submission" date="2023-01" db="EMBL/GenBank/DDBJ databases">
        <title>Key to firefly adult light organ development and bioluminescence: homeobox transcription factors regulate luciferase expression and transportation to peroxisome.</title>
        <authorList>
            <person name="Fu X."/>
        </authorList>
    </citation>
    <scope>NUCLEOTIDE SEQUENCE [LARGE SCALE GENOMIC DNA]</scope>
</reference>
<dbReference type="SUPFAM" id="SSF52833">
    <property type="entry name" value="Thioredoxin-like"/>
    <property type="match status" value="1"/>
</dbReference>